<dbReference type="InterPro" id="IPR026444">
    <property type="entry name" value="Secre_tail"/>
</dbReference>
<keyword evidence="3" id="KW-1185">Reference proteome</keyword>
<feature type="chain" id="PRO_5040993294" evidence="1">
    <location>
        <begin position="27"/>
        <end position="879"/>
    </location>
</feature>
<accession>A0A9X2XTL4</accession>
<dbReference type="NCBIfam" id="TIGR04183">
    <property type="entry name" value="Por_Secre_tail"/>
    <property type="match status" value="1"/>
</dbReference>
<gene>
    <name evidence="2" type="ORF">OCK74_04525</name>
</gene>
<evidence type="ECO:0000313" key="3">
    <source>
        <dbReference type="Proteomes" id="UP001155483"/>
    </source>
</evidence>
<comment type="caution">
    <text evidence="2">The sequence shown here is derived from an EMBL/GenBank/DDBJ whole genome shotgun (WGS) entry which is preliminary data.</text>
</comment>
<feature type="signal peptide" evidence="1">
    <location>
        <begin position="1"/>
        <end position="26"/>
    </location>
</feature>
<protein>
    <submittedName>
        <fullName evidence="2">T9SS type A sorting domain-containing protein</fullName>
    </submittedName>
</protein>
<dbReference type="AlphaFoldDB" id="A0A9X2XTL4"/>
<proteinExistence type="predicted"/>
<organism evidence="2 3">
    <name type="scientific">Paraflavisolibacter caeni</name>
    <dbReference type="NCBI Taxonomy" id="2982496"/>
    <lineage>
        <taxon>Bacteria</taxon>
        <taxon>Pseudomonadati</taxon>
        <taxon>Bacteroidota</taxon>
        <taxon>Chitinophagia</taxon>
        <taxon>Chitinophagales</taxon>
        <taxon>Chitinophagaceae</taxon>
        <taxon>Paraflavisolibacter</taxon>
    </lineage>
</organism>
<evidence type="ECO:0000313" key="2">
    <source>
        <dbReference type="EMBL" id="MCU7548365.1"/>
    </source>
</evidence>
<sequence length="879" mass="91516">MSLKLRILLLPLFIMAFSIFTNWAHAQDASGQASPSSARVTSDKDDYAPRSNAVFTGSGFAPGDSVVLRVKNLNRPCNTVSADSSYLPWTVIADAQGAFVTNWTVCDCNGDSLRLKAVGKQSGLIAYAYFTDADQPPSLSDATITYTSGSATYGAVGSISYVVSVTRTSTGNETSNLSITSLLPAGVSASFNPSSLNFKNNLPNTLTSTLTITVTASASAVINSPFTVEVRGNGNTTKNPTSLFTISKADATFSITGYTGAYDGTEHKASGTATGLNALDLTSLLSFGAGQTNAPGGKASWSFAGNNNYNSTSGEVDITLSPINATFSITGYTGAYDGTEHKASGTATGLNALDLTSLLSFGAGQTNAPGGKASWSFAGNNNYNSTSGEVDITLSPINATFSITGYTGAYDGTEHKASGTATGLNALDLTSLLSFGAGQTNAPGGKASWSFAGNNNYNSTSGEVDITISKVDAFITVNGYSGVYDGSSHGASGKATGVNGENLTNLLTLGNIFTDAPGGTANWDFAGTTNYKATNGSVDVRIFAIPVVTLSTPNPVSVNTTSTITATMGADVFYPKWVYTIPGSNINLNSQTQLGITSSTPVVYSVSLSYQDGMGKSYTSPSIYAVFYDPNAGFVTGGGWINSPAGAYRANPELTGKANFGFESKYEKGKSLPSGNTEFQFQAGDLKFKSSNYEWLVIAGSKAQYKGTGAINGSGNYGFMLTAGDGDLGTTKKPDYFRIKIWNTLDNQIVYDNQYGAADNADLTTQLGGGSIVIHETKSSGKSTIAANVQGNDILIEESSELSVKVLQNPSATEFALVVSGNSNEPVEIRAVSLTGNLVYVTKGAANQTYRFGRNLSAGMYIVEVRQGNTAKTIKLVKE</sequence>
<dbReference type="Proteomes" id="UP001155483">
    <property type="component" value="Unassembled WGS sequence"/>
</dbReference>
<dbReference type="EMBL" id="JAOTIF010000002">
    <property type="protein sequence ID" value="MCU7548365.1"/>
    <property type="molecule type" value="Genomic_DNA"/>
</dbReference>
<reference evidence="2" key="2">
    <citation type="submission" date="2023-04" db="EMBL/GenBank/DDBJ databases">
        <title>Paracnuella aquatica gen. nov., sp. nov., a member of the family Chitinophagaceae isolated from a hot spring.</title>
        <authorList>
            <person name="Wang C."/>
        </authorList>
    </citation>
    <scope>NUCLEOTIDE SEQUENCE</scope>
    <source>
        <strain evidence="2">LB-8</strain>
    </source>
</reference>
<name>A0A9X2XTL4_9BACT</name>
<dbReference type="RefSeq" id="WP_279295813.1">
    <property type="nucleotide sequence ID" value="NZ_JAOTIF010000002.1"/>
</dbReference>
<evidence type="ECO:0000256" key="1">
    <source>
        <dbReference type="SAM" id="SignalP"/>
    </source>
</evidence>
<keyword evidence="1" id="KW-0732">Signal</keyword>
<reference evidence="2" key="1">
    <citation type="submission" date="2022-09" db="EMBL/GenBank/DDBJ databases">
        <authorList>
            <person name="Yuan C."/>
            <person name="Ke Z."/>
        </authorList>
    </citation>
    <scope>NUCLEOTIDE SEQUENCE</scope>
    <source>
        <strain evidence="2">LB-8</strain>
    </source>
</reference>